<feature type="domain" description="Protein kinase" evidence="1">
    <location>
        <begin position="1"/>
        <end position="182"/>
    </location>
</feature>
<dbReference type="Proteomes" id="UP000054032">
    <property type="component" value="Unassembled WGS sequence"/>
</dbReference>
<dbReference type="SUPFAM" id="SSF56112">
    <property type="entry name" value="Protein kinase-like (PK-like)"/>
    <property type="match status" value="1"/>
</dbReference>
<dbReference type="InterPro" id="IPR000719">
    <property type="entry name" value="Prot_kinase_dom"/>
</dbReference>
<dbReference type="Gene3D" id="1.10.510.10">
    <property type="entry name" value="Transferase(Phosphotransferase) domain 1"/>
    <property type="match status" value="1"/>
</dbReference>
<proteinExistence type="predicted"/>
<sequence>MLHITQQLVQTVAWLHTIANIAHGDIFSGNIMLDMSRCNFSTNPVILLSLVLIDFDGAILAPDDILRATDRSSVYEFLFSLGEIGGLFNHATTSQDETGFWGELVQVLVHNKLNRSVCTCTMRFEEFCAKFEGEIVRRVESGVDAETERVKGLVERVVVMSEVEFPGEEMVKEVLELGGDLK</sequence>
<dbReference type="PROSITE" id="PS50011">
    <property type="entry name" value="PROTEIN_KINASE_DOM"/>
    <property type="match status" value="1"/>
</dbReference>
<dbReference type="EMBL" id="KI963919">
    <property type="protein sequence ID" value="EUC51025.1"/>
    <property type="molecule type" value="Genomic_DNA"/>
</dbReference>
<dbReference type="AlphaFoldDB" id="W6ZLS6"/>
<evidence type="ECO:0000259" key="1">
    <source>
        <dbReference type="PROSITE" id="PS50011"/>
    </source>
</evidence>
<keyword evidence="3" id="KW-1185">Reference proteome</keyword>
<dbReference type="InterPro" id="IPR011009">
    <property type="entry name" value="Kinase-like_dom_sf"/>
</dbReference>
<dbReference type="HOGENOM" id="CLU_1555095_0_0_1"/>
<accession>W6ZLS6</accession>
<dbReference type="KEGG" id="bor:COCMIDRAFT_80236"/>
<organism evidence="2 3">
    <name type="scientific">Bipolaris oryzae ATCC 44560</name>
    <dbReference type="NCBI Taxonomy" id="930090"/>
    <lineage>
        <taxon>Eukaryota</taxon>
        <taxon>Fungi</taxon>
        <taxon>Dikarya</taxon>
        <taxon>Ascomycota</taxon>
        <taxon>Pezizomycotina</taxon>
        <taxon>Dothideomycetes</taxon>
        <taxon>Pleosporomycetidae</taxon>
        <taxon>Pleosporales</taxon>
        <taxon>Pleosporineae</taxon>
        <taxon>Pleosporaceae</taxon>
        <taxon>Bipolaris</taxon>
    </lineage>
</organism>
<dbReference type="RefSeq" id="XP_007682397.1">
    <property type="nucleotide sequence ID" value="XM_007684207.1"/>
</dbReference>
<evidence type="ECO:0000313" key="3">
    <source>
        <dbReference type="Proteomes" id="UP000054032"/>
    </source>
</evidence>
<dbReference type="GO" id="GO:0005524">
    <property type="term" value="F:ATP binding"/>
    <property type="evidence" value="ECO:0007669"/>
    <property type="project" value="InterPro"/>
</dbReference>
<dbReference type="OrthoDB" id="626167at2759"/>
<name>W6ZLS6_COCMI</name>
<protein>
    <recommendedName>
        <fullName evidence="1">Protein kinase domain-containing protein</fullName>
    </recommendedName>
</protein>
<reference evidence="2 3" key="1">
    <citation type="journal article" date="2013" name="PLoS Genet.">
        <title>Comparative genome structure, secondary metabolite, and effector coding capacity across Cochliobolus pathogens.</title>
        <authorList>
            <person name="Condon B.J."/>
            <person name="Leng Y."/>
            <person name="Wu D."/>
            <person name="Bushley K.E."/>
            <person name="Ohm R.A."/>
            <person name="Otillar R."/>
            <person name="Martin J."/>
            <person name="Schackwitz W."/>
            <person name="Grimwood J."/>
            <person name="MohdZainudin N."/>
            <person name="Xue C."/>
            <person name="Wang R."/>
            <person name="Manning V.A."/>
            <person name="Dhillon B."/>
            <person name="Tu Z.J."/>
            <person name="Steffenson B.J."/>
            <person name="Salamov A."/>
            <person name="Sun H."/>
            <person name="Lowry S."/>
            <person name="LaButti K."/>
            <person name="Han J."/>
            <person name="Copeland A."/>
            <person name="Lindquist E."/>
            <person name="Barry K."/>
            <person name="Schmutz J."/>
            <person name="Baker S.E."/>
            <person name="Ciuffetti L.M."/>
            <person name="Grigoriev I.V."/>
            <person name="Zhong S."/>
            <person name="Turgeon B.G."/>
        </authorList>
    </citation>
    <scope>NUCLEOTIDE SEQUENCE [LARGE SCALE GENOMIC DNA]</scope>
    <source>
        <strain evidence="2 3">ATCC 44560</strain>
    </source>
</reference>
<dbReference type="GO" id="GO:0004672">
    <property type="term" value="F:protein kinase activity"/>
    <property type="evidence" value="ECO:0007669"/>
    <property type="project" value="InterPro"/>
</dbReference>
<gene>
    <name evidence="2" type="ORF">COCMIDRAFT_80236</name>
</gene>
<dbReference type="GeneID" id="19125630"/>
<evidence type="ECO:0000313" key="2">
    <source>
        <dbReference type="EMBL" id="EUC51025.1"/>
    </source>
</evidence>